<reference evidence="3 4" key="1">
    <citation type="submission" date="2024-12" db="EMBL/GenBank/DDBJ databases">
        <title>The unique morphological basis and parallel evolutionary history of personate flowers in Penstemon.</title>
        <authorList>
            <person name="Depatie T.H."/>
            <person name="Wessinger C.A."/>
        </authorList>
    </citation>
    <scope>NUCLEOTIDE SEQUENCE [LARGE SCALE GENOMIC DNA]</scope>
    <source>
        <strain evidence="3">WTNN_2</strain>
        <tissue evidence="3">Leaf</tissue>
    </source>
</reference>
<name>A0ABD3S4R1_9LAMI</name>
<keyword evidence="2" id="KW-0812">Transmembrane</keyword>
<dbReference type="Proteomes" id="UP001634393">
    <property type="component" value="Unassembled WGS sequence"/>
</dbReference>
<keyword evidence="2" id="KW-0472">Membrane</keyword>
<protein>
    <recommendedName>
        <fullName evidence="5">Transmembrane protein</fullName>
    </recommendedName>
</protein>
<gene>
    <name evidence="3" type="ORF">ACJIZ3_005390</name>
</gene>
<sequence length="216" mass="23844">MVVDLVVVDSQEIVEQQPLKIQLPSPDDAVLPPWSMVSITNYQHNHNIFPPSNHENLRISPLNPTPIHIDNLGNSFSESDLGSDSDSNSNSSSTFSPSDSILFSSPKARSAADVSGRFDSWAVILLSKVNSCLRFLRSNIASSAGALGTFRSGAAFTVVMVAFLYLRKRSRLRIGEESRVRLVDIINEKDEKINQLLDQISRMNQVLLALHKVPTT</sequence>
<keyword evidence="2" id="KW-1133">Transmembrane helix</keyword>
<feature type="region of interest" description="Disordered" evidence="1">
    <location>
        <begin position="79"/>
        <end position="99"/>
    </location>
</feature>
<feature type="transmembrane region" description="Helical" evidence="2">
    <location>
        <begin position="144"/>
        <end position="166"/>
    </location>
</feature>
<evidence type="ECO:0000256" key="1">
    <source>
        <dbReference type="SAM" id="MobiDB-lite"/>
    </source>
</evidence>
<keyword evidence="4" id="KW-1185">Reference proteome</keyword>
<accession>A0ABD3S4R1</accession>
<evidence type="ECO:0000313" key="3">
    <source>
        <dbReference type="EMBL" id="KAL3819485.1"/>
    </source>
</evidence>
<dbReference type="PANTHER" id="PTHR37206">
    <property type="entry name" value="TRANSMEMBRANE PROTEIN"/>
    <property type="match status" value="1"/>
</dbReference>
<comment type="caution">
    <text evidence="3">The sequence shown here is derived from an EMBL/GenBank/DDBJ whole genome shotgun (WGS) entry which is preliminary data.</text>
</comment>
<organism evidence="3 4">
    <name type="scientific">Penstemon smallii</name>
    <dbReference type="NCBI Taxonomy" id="265156"/>
    <lineage>
        <taxon>Eukaryota</taxon>
        <taxon>Viridiplantae</taxon>
        <taxon>Streptophyta</taxon>
        <taxon>Embryophyta</taxon>
        <taxon>Tracheophyta</taxon>
        <taxon>Spermatophyta</taxon>
        <taxon>Magnoliopsida</taxon>
        <taxon>eudicotyledons</taxon>
        <taxon>Gunneridae</taxon>
        <taxon>Pentapetalae</taxon>
        <taxon>asterids</taxon>
        <taxon>lamiids</taxon>
        <taxon>Lamiales</taxon>
        <taxon>Plantaginaceae</taxon>
        <taxon>Cheloneae</taxon>
        <taxon>Penstemon</taxon>
    </lineage>
</organism>
<evidence type="ECO:0000313" key="4">
    <source>
        <dbReference type="Proteomes" id="UP001634393"/>
    </source>
</evidence>
<dbReference type="PANTHER" id="PTHR37206:SF1">
    <property type="entry name" value="TRANSMEMBRANE PROTEIN"/>
    <property type="match status" value="1"/>
</dbReference>
<evidence type="ECO:0008006" key="5">
    <source>
        <dbReference type="Google" id="ProtNLM"/>
    </source>
</evidence>
<dbReference type="EMBL" id="JBJXBP010000007">
    <property type="protein sequence ID" value="KAL3819485.1"/>
    <property type="molecule type" value="Genomic_DNA"/>
</dbReference>
<evidence type="ECO:0000256" key="2">
    <source>
        <dbReference type="SAM" id="Phobius"/>
    </source>
</evidence>
<proteinExistence type="predicted"/>
<dbReference type="AlphaFoldDB" id="A0ABD3S4R1"/>